<dbReference type="Gene3D" id="3.40.1080.20">
    <property type="entry name" value="Acetyl-CoA hydrolase/transferase C-terminal domain"/>
    <property type="match status" value="1"/>
</dbReference>
<reference evidence="5" key="1">
    <citation type="journal article" date="2014" name="Int. J. Syst. Evol. Microbiol.">
        <title>Complete genome sequence of Corynebacterium casei LMG S-19264T (=DSM 44701T), isolated from a smear-ripened cheese.</title>
        <authorList>
            <consortium name="US DOE Joint Genome Institute (JGI-PGF)"/>
            <person name="Walter F."/>
            <person name="Albersmeier A."/>
            <person name="Kalinowski J."/>
            <person name="Ruckert C."/>
        </authorList>
    </citation>
    <scope>NUCLEOTIDE SEQUENCE</scope>
    <source>
        <strain evidence="5">CGMCC 1.15371</strain>
    </source>
</reference>
<comment type="caution">
    <text evidence="5">The sequence shown here is derived from an EMBL/GenBank/DDBJ whole genome shotgun (WGS) entry which is preliminary data.</text>
</comment>
<dbReference type="Gene3D" id="3.40.1080.10">
    <property type="entry name" value="Glutaconate Coenzyme A-transferase"/>
    <property type="match status" value="1"/>
</dbReference>
<comment type="similarity">
    <text evidence="1">Belongs to the acetyl-CoA hydrolase/transferase family.</text>
</comment>
<dbReference type="SUPFAM" id="SSF100950">
    <property type="entry name" value="NagB/RpiA/CoA transferase-like"/>
    <property type="match status" value="2"/>
</dbReference>
<dbReference type="AlphaFoldDB" id="A0A8J2YHW9"/>
<dbReference type="EMBL" id="BMIR01000010">
    <property type="protein sequence ID" value="GGE44213.1"/>
    <property type="molecule type" value="Genomic_DNA"/>
</dbReference>
<dbReference type="Proteomes" id="UP000628775">
    <property type="component" value="Unassembled WGS sequence"/>
</dbReference>
<evidence type="ECO:0000313" key="5">
    <source>
        <dbReference type="EMBL" id="GGE44213.1"/>
    </source>
</evidence>
<feature type="domain" description="Acetyl-CoA hydrolase/transferase C-terminal" evidence="4">
    <location>
        <begin position="270"/>
        <end position="422"/>
    </location>
</feature>
<name>A0A8J2YHW9_9BACL</name>
<accession>A0A8J2YHW9</accession>
<dbReference type="Gene3D" id="3.30.750.70">
    <property type="entry name" value="4-hydroxybutyrate coenzyme like domains"/>
    <property type="match status" value="1"/>
</dbReference>
<dbReference type="GO" id="GO:0006083">
    <property type="term" value="P:acetate metabolic process"/>
    <property type="evidence" value="ECO:0007669"/>
    <property type="project" value="InterPro"/>
</dbReference>
<dbReference type="InterPro" id="IPR046433">
    <property type="entry name" value="ActCoA_hydro"/>
</dbReference>
<dbReference type="PANTHER" id="PTHR21432:SF20">
    <property type="entry name" value="ACETYL-COA HYDROLASE"/>
    <property type="match status" value="1"/>
</dbReference>
<evidence type="ECO:0000256" key="2">
    <source>
        <dbReference type="ARBA" id="ARBA00022679"/>
    </source>
</evidence>
<organism evidence="5 6">
    <name type="scientific">Pullulanibacillus camelliae</name>
    <dbReference type="NCBI Taxonomy" id="1707096"/>
    <lineage>
        <taxon>Bacteria</taxon>
        <taxon>Bacillati</taxon>
        <taxon>Bacillota</taxon>
        <taxon>Bacilli</taxon>
        <taxon>Bacillales</taxon>
        <taxon>Sporolactobacillaceae</taxon>
        <taxon>Pullulanibacillus</taxon>
    </lineage>
</organism>
<evidence type="ECO:0000259" key="3">
    <source>
        <dbReference type="Pfam" id="PF02550"/>
    </source>
</evidence>
<sequence>MKKMTQWLQKSIRPNEVFKFIHPNADIIVGMANGEPLTLLNTLEAEHERLQNVRFHQMHPRNERAYINGQYKEHMRHIAYFLSPSSRDAYNNGHCDLVPNHFHEVPKLLREHTACNLVIASAAPMDHHGYFSLGTNAEYVAALIGQAPFLLEINPNMPRTYGGNQIHISQIVGFIESDNSCWEIPAHTSNEIDQRIAGHIAALIPDGSTIQVGIGGIPNAIIGFLKEKKHLGIHTEMLTDGLVDLVESGAVDGTKKQTHPGKIVGTFALGTKRLYSFLHENTGVLMLPVDVVNDPRLIAKENHIVSINSSVEVDFFGQCSSETIQGRYYSSTGGQADFARGAAFAENGKSFICLPSTAKNGTVSRIQPYLTPGTPISNSKNDVHYIVTEFGAANLKGKSIRERALALISIAHPRFREELTFQAQRSSFI</sequence>
<dbReference type="InterPro" id="IPR003702">
    <property type="entry name" value="ActCoA_hydro_N"/>
</dbReference>
<evidence type="ECO:0000256" key="1">
    <source>
        <dbReference type="ARBA" id="ARBA00009632"/>
    </source>
</evidence>
<dbReference type="InterPro" id="IPR037171">
    <property type="entry name" value="NagB/RpiA_transferase-like"/>
</dbReference>
<dbReference type="Pfam" id="PF02550">
    <property type="entry name" value="AcetylCoA_hydro"/>
    <property type="match status" value="1"/>
</dbReference>
<proteinExistence type="inferred from homology"/>
<keyword evidence="2" id="KW-0808">Transferase</keyword>
<keyword evidence="6" id="KW-1185">Reference proteome</keyword>
<dbReference type="PANTHER" id="PTHR21432">
    <property type="entry name" value="ACETYL-COA HYDROLASE-RELATED"/>
    <property type="match status" value="1"/>
</dbReference>
<dbReference type="InterPro" id="IPR026888">
    <property type="entry name" value="AcetylCoA_hyd_C"/>
</dbReference>
<dbReference type="GO" id="GO:0008775">
    <property type="term" value="F:acetate CoA-transferase activity"/>
    <property type="evidence" value="ECO:0007669"/>
    <property type="project" value="InterPro"/>
</dbReference>
<dbReference type="Pfam" id="PF13336">
    <property type="entry name" value="AcetylCoA_hyd_C"/>
    <property type="match status" value="1"/>
</dbReference>
<evidence type="ECO:0000259" key="4">
    <source>
        <dbReference type="Pfam" id="PF13336"/>
    </source>
</evidence>
<gene>
    <name evidence="5" type="ORF">GCM10011391_23770</name>
</gene>
<protein>
    <submittedName>
        <fullName evidence="5">4-hydroxybutyrate CoA-transferase</fullName>
    </submittedName>
</protein>
<feature type="domain" description="Acetyl-CoA hydrolase/transferase N-terminal" evidence="3">
    <location>
        <begin position="5"/>
        <end position="179"/>
    </location>
</feature>
<evidence type="ECO:0000313" key="6">
    <source>
        <dbReference type="Proteomes" id="UP000628775"/>
    </source>
</evidence>
<dbReference type="InterPro" id="IPR038460">
    <property type="entry name" value="AcetylCoA_hyd_C_sf"/>
</dbReference>
<reference evidence="5" key="2">
    <citation type="submission" date="2020-09" db="EMBL/GenBank/DDBJ databases">
        <authorList>
            <person name="Sun Q."/>
            <person name="Zhou Y."/>
        </authorList>
    </citation>
    <scope>NUCLEOTIDE SEQUENCE</scope>
    <source>
        <strain evidence="5">CGMCC 1.15371</strain>
    </source>
</reference>